<comment type="caution">
    <text evidence="2">The sequence shown here is derived from an EMBL/GenBank/DDBJ whole genome shotgun (WGS) entry which is preliminary data.</text>
</comment>
<name>A0AB36P6P3_9FLAO</name>
<sequence>MKKLNFRVILFQIIGIIFLIHGILQLRFYTVAEKFICATNYFQNKKLECWNRLFPKKEDVISFWPSIYIWIFLGFLFGIFIASFLNWRNRFSSLNTILVAIVMYIIMRFKFFRKGTLSRLFDSFISIFSDDSTTQFIVGGIIFTLIGVTILWLSVKPNLFNSGKDII</sequence>
<dbReference type="Proteomes" id="UP000184216">
    <property type="component" value="Unassembled WGS sequence"/>
</dbReference>
<evidence type="ECO:0000313" key="3">
    <source>
        <dbReference type="EMBL" id="SHM77839.1"/>
    </source>
</evidence>
<feature type="transmembrane region" description="Helical" evidence="1">
    <location>
        <begin position="7"/>
        <end position="24"/>
    </location>
</feature>
<keyword evidence="1" id="KW-0472">Membrane</keyword>
<reference evidence="3 4" key="2">
    <citation type="submission" date="2016-11" db="EMBL/GenBank/DDBJ databases">
        <authorList>
            <person name="Varghese N."/>
            <person name="Submissions S."/>
        </authorList>
    </citation>
    <scope>NUCLEOTIDE SEQUENCE [LARGE SCALE GENOMIC DNA]</scope>
    <source>
        <strain evidence="3 4">DSM 6368</strain>
    </source>
</reference>
<evidence type="ECO:0000313" key="2">
    <source>
        <dbReference type="EMBL" id="OXB07717.1"/>
    </source>
</evidence>
<feature type="transmembrane region" description="Helical" evidence="1">
    <location>
        <begin position="67"/>
        <end position="87"/>
    </location>
</feature>
<accession>A0AB36P6P3</accession>
<keyword evidence="1" id="KW-1133">Transmembrane helix</keyword>
<reference evidence="2 5" key="1">
    <citation type="submission" date="2016-11" db="EMBL/GenBank/DDBJ databases">
        <title>Whole genomes of Flavobacteriaceae.</title>
        <authorList>
            <person name="Stine C."/>
            <person name="Li C."/>
            <person name="Tadesse D."/>
        </authorList>
    </citation>
    <scope>NUCLEOTIDE SEQUENCE [LARGE SCALE GENOMIC DNA]</scope>
    <source>
        <strain evidence="2 5">ATCC 19366</strain>
    </source>
</reference>
<protein>
    <recommendedName>
        <fullName evidence="6">Prolipoprotein diacylglyceryl transferase</fullName>
    </recommendedName>
</protein>
<dbReference type="Proteomes" id="UP000198431">
    <property type="component" value="Unassembled WGS sequence"/>
</dbReference>
<dbReference type="EMBL" id="MUHB01000003">
    <property type="protein sequence ID" value="OXB07717.1"/>
    <property type="molecule type" value="Genomic_DNA"/>
</dbReference>
<dbReference type="AlphaFoldDB" id="A0AB36P6P3"/>
<evidence type="ECO:0008006" key="6">
    <source>
        <dbReference type="Google" id="ProtNLM"/>
    </source>
</evidence>
<dbReference type="EMBL" id="FRBX01000004">
    <property type="protein sequence ID" value="SHM77839.1"/>
    <property type="molecule type" value="Genomic_DNA"/>
</dbReference>
<organism evidence="2 5">
    <name type="scientific">Flavobacterium pectinovorum</name>
    <dbReference type="NCBI Taxonomy" id="29533"/>
    <lineage>
        <taxon>Bacteria</taxon>
        <taxon>Pseudomonadati</taxon>
        <taxon>Bacteroidota</taxon>
        <taxon>Flavobacteriia</taxon>
        <taxon>Flavobacteriales</taxon>
        <taxon>Flavobacteriaceae</taxon>
        <taxon>Flavobacterium</taxon>
    </lineage>
</organism>
<keyword evidence="4" id="KW-1185">Reference proteome</keyword>
<evidence type="ECO:0000313" key="4">
    <source>
        <dbReference type="Proteomes" id="UP000184216"/>
    </source>
</evidence>
<feature type="transmembrane region" description="Helical" evidence="1">
    <location>
        <begin position="94"/>
        <end position="112"/>
    </location>
</feature>
<keyword evidence="1" id="KW-0812">Transmembrane</keyword>
<feature type="transmembrane region" description="Helical" evidence="1">
    <location>
        <begin position="132"/>
        <end position="155"/>
    </location>
</feature>
<gene>
    <name evidence="2" type="ORF">B0A72_02295</name>
    <name evidence="3" type="ORF">SAMN05444387_3165</name>
</gene>
<evidence type="ECO:0000313" key="5">
    <source>
        <dbReference type="Proteomes" id="UP000198431"/>
    </source>
</evidence>
<proteinExistence type="predicted"/>
<evidence type="ECO:0000256" key="1">
    <source>
        <dbReference type="SAM" id="Phobius"/>
    </source>
</evidence>